<gene>
    <name evidence="3" type="ORF">Cme02nite_35420</name>
</gene>
<keyword evidence="4" id="KW-1185">Reference proteome</keyword>
<comment type="similarity">
    <text evidence="1">Belongs to the AHA1 family.</text>
</comment>
<evidence type="ECO:0000313" key="3">
    <source>
        <dbReference type="EMBL" id="GIG15210.1"/>
    </source>
</evidence>
<name>A0A8J3LM67_9ACTN</name>
<dbReference type="Pfam" id="PF08327">
    <property type="entry name" value="AHSA1"/>
    <property type="match status" value="1"/>
</dbReference>
<proteinExistence type="inferred from homology"/>
<accession>A0A8J3LM67</accession>
<feature type="domain" description="Activator of Hsp90 ATPase homologue 1/2-like C-terminal" evidence="2">
    <location>
        <begin position="17"/>
        <end position="153"/>
    </location>
</feature>
<dbReference type="InterPro" id="IPR013538">
    <property type="entry name" value="ASHA1/2-like_C"/>
</dbReference>
<dbReference type="AlphaFoldDB" id="A0A8J3LM67"/>
<protein>
    <submittedName>
        <fullName evidence="3">ATPase</fullName>
    </submittedName>
</protein>
<organism evidence="3 4">
    <name type="scientific">Catellatospora methionotrophica</name>
    <dbReference type="NCBI Taxonomy" id="121620"/>
    <lineage>
        <taxon>Bacteria</taxon>
        <taxon>Bacillati</taxon>
        <taxon>Actinomycetota</taxon>
        <taxon>Actinomycetes</taxon>
        <taxon>Micromonosporales</taxon>
        <taxon>Micromonosporaceae</taxon>
        <taxon>Catellatospora</taxon>
    </lineage>
</organism>
<evidence type="ECO:0000313" key="4">
    <source>
        <dbReference type="Proteomes" id="UP000660339"/>
    </source>
</evidence>
<evidence type="ECO:0000256" key="1">
    <source>
        <dbReference type="ARBA" id="ARBA00006817"/>
    </source>
</evidence>
<dbReference type="InterPro" id="IPR023393">
    <property type="entry name" value="START-like_dom_sf"/>
</dbReference>
<reference evidence="3" key="1">
    <citation type="submission" date="2021-01" db="EMBL/GenBank/DDBJ databases">
        <title>Whole genome shotgun sequence of Catellatospora methionotrophica NBRC 14553.</title>
        <authorList>
            <person name="Komaki H."/>
            <person name="Tamura T."/>
        </authorList>
    </citation>
    <scope>NUCLEOTIDE SEQUENCE</scope>
    <source>
        <strain evidence="3">NBRC 14553</strain>
    </source>
</reference>
<dbReference type="Gene3D" id="3.30.530.20">
    <property type="match status" value="1"/>
</dbReference>
<sequence length="159" mass="17879">MTAAPIPPLHAKVTVALPAARAFDFFTASFDTWWPAQYQIGEADLAEVVVEPREGGRWYERGVDGSECDWGRVLAWQPPHRLVLTWQINGSWQYDADPAHASEIEIRFTEDGPEQTTVELEHRHLDRLVAGQELRDGLVGGGDWRAVLELFAKAATDRE</sequence>
<dbReference type="Proteomes" id="UP000660339">
    <property type="component" value="Unassembled WGS sequence"/>
</dbReference>
<dbReference type="SUPFAM" id="SSF55961">
    <property type="entry name" value="Bet v1-like"/>
    <property type="match status" value="1"/>
</dbReference>
<evidence type="ECO:0000259" key="2">
    <source>
        <dbReference type="Pfam" id="PF08327"/>
    </source>
</evidence>
<dbReference type="RefSeq" id="WP_166379598.1">
    <property type="nucleotide sequence ID" value="NZ_BAAATT010000005.1"/>
</dbReference>
<dbReference type="CDD" id="cd08891">
    <property type="entry name" value="SRPBCC_CalC"/>
    <property type="match status" value="1"/>
</dbReference>
<comment type="caution">
    <text evidence="3">The sequence shown here is derived from an EMBL/GenBank/DDBJ whole genome shotgun (WGS) entry which is preliminary data.</text>
</comment>
<dbReference type="EMBL" id="BONJ01000019">
    <property type="protein sequence ID" value="GIG15210.1"/>
    <property type="molecule type" value="Genomic_DNA"/>
</dbReference>